<keyword evidence="2" id="KW-1185">Reference proteome</keyword>
<reference evidence="1" key="1">
    <citation type="submission" date="2021-02" db="EMBL/GenBank/DDBJ databases">
        <authorList>
            <consortium name="DOE Joint Genome Institute"/>
            <person name="Ahrendt S."/>
            <person name="Looney B.P."/>
            <person name="Miyauchi S."/>
            <person name="Morin E."/>
            <person name="Drula E."/>
            <person name="Courty P.E."/>
            <person name="Chicoki N."/>
            <person name="Fauchery L."/>
            <person name="Kohler A."/>
            <person name="Kuo A."/>
            <person name="Labutti K."/>
            <person name="Pangilinan J."/>
            <person name="Lipzen A."/>
            <person name="Riley R."/>
            <person name="Andreopoulos W."/>
            <person name="He G."/>
            <person name="Johnson J."/>
            <person name="Barry K.W."/>
            <person name="Grigoriev I.V."/>
            <person name="Nagy L."/>
            <person name="Hibbett D."/>
            <person name="Henrissat B."/>
            <person name="Matheny P.B."/>
            <person name="Labbe J."/>
            <person name="Martin F."/>
        </authorList>
    </citation>
    <scope>NUCLEOTIDE SEQUENCE</scope>
    <source>
        <strain evidence="1">EC-137</strain>
    </source>
</reference>
<evidence type="ECO:0000313" key="1">
    <source>
        <dbReference type="EMBL" id="KAI0031680.1"/>
    </source>
</evidence>
<evidence type="ECO:0000313" key="2">
    <source>
        <dbReference type="Proteomes" id="UP000814128"/>
    </source>
</evidence>
<name>A0ACB8QJ31_9AGAM</name>
<comment type="caution">
    <text evidence="1">The sequence shown here is derived from an EMBL/GenBank/DDBJ whole genome shotgun (WGS) entry which is preliminary data.</text>
</comment>
<accession>A0ACB8QJ31</accession>
<dbReference type="Proteomes" id="UP000814128">
    <property type="component" value="Unassembled WGS sequence"/>
</dbReference>
<protein>
    <submittedName>
        <fullName evidence="1">Phosphatase</fullName>
    </submittedName>
</protein>
<reference evidence="1" key="2">
    <citation type="journal article" date="2022" name="New Phytol.">
        <title>Evolutionary transition to the ectomycorrhizal habit in the genomes of a hyperdiverse lineage of mushroom-forming fungi.</title>
        <authorList>
            <person name="Looney B."/>
            <person name="Miyauchi S."/>
            <person name="Morin E."/>
            <person name="Drula E."/>
            <person name="Courty P.E."/>
            <person name="Kohler A."/>
            <person name="Kuo A."/>
            <person name="LaButti K."/>
            <person name="Pangilinan J."/>
            <person name="Lipzen A."/>
            <person name="Riley R."/>
            <person name="Andreopoulos W."/>
            <person name="He G."/>
            <person name="Johnson J."/>
            <person name="Nolan M."/>
            <person name="Tritt A."/>
            <person name="Barry K.W."/>
            <person name="Grigoriev I.V."/>
            <person name="Nagy L.G."/>
            <person name="Hibbett D."/>
            <person name="Henrissat B."/>
            <person name="Matheny P.B."/>
            <person name="Labbe J."/>
            <person name="Martin F.M."/>
        </authorList>
    </citation>
    <scope>NUCLEOTIDE SEQUENCE</scope>
    <source>
        <strain evidence="1">EC-137</strain>
    </source>
</reference>
<dbReference type="EMBL" id="MU273571">
    <property type="protein sequence ID" value="KAI0031680.1"/>
    <property type="molecule type" value="Genomic_DNA"/>
</dbReference>
<gene>
    <name evidence="1" type="ORF">K488DRAFT_78951</name>
</gene>
<sequence>MPSSSHIFDAVLFDMDGTLVDSTAGVVGAWEEFAQMYPNVKVQMQDILSAHGVRTVENLRKYCGVTDPDELEREAERFEKAIVTSSVKDGRQGIVLLPGVRSIIDNLSPYAKMPNARWTICTSATRSYASAALEIAGIEKPETSVFAEDVESGKPAPDPYLLGLVVEDAPAGIRSGQAAGCKTLGVITSHSREQMEAVSPNFLVPNLQSVTMKITEAGVVLTIEVP</sequence>
<proteinExistence type="predicted"/>
<organism evidence="1 2">
    <name type="scientific">Vararia minispora EC-137</name>
    <dbReference type="NCBI Taxonomy" id="1314806"/>
    <lineage>
        <taxon>Eukaryota</taxon>
        <taxon>Fungi</taxon>
        <taxon>Dikarya</taxon>
        <taxon>Basidiomycota</taxon>
        <taxon>Agaricomycotina</taxon>
        <taxon>Agaricomycetes</taxon>
        <taxon>Russulales</taxon>
        <taxon>Lachnocladiaceae</taxon>
        <taxon>Vararia</taxon>
    </lineage>
</organism>